<gene>
    <name evidence="10" type="ORF">KC01_LOCUS14837</name>
</gene>
<dbReference type="InterPro" id="IPR001584">
    <property type="entry name" value="Integrase_cat-core"/>
</dbReference>
<evidence type="ECO:0000259" key="9">
    <source>
        <dbReference type="PROSITE" id="PS50994"/>
    </source>
</evidence>
<dbReference type="PANTHER" id="PTHR37984">
    <property type="entry name" value="PROTEIN CBG26694"/>
    <property type="match status" value="1"/>
</dbReference>
<dbReference type="Pfam" id="PF00665">
    <property type="entry name" value="rve"/>
    <property type="match status" value="1"/>
</dbReference>
<dbReference type="InterPro" id="IPR001878">
    <property type="entry name" value="Znf_CCHC"/>
</dbReference>
<dbReference type="Pfam" id="PF17921">
    <property type="entry name" value="Integrase_H2C2"/>
    <property type="match status" value="1"/>
</dbReference>
<dbReference type="InterPro" id="IPR036397">
    <property type="entry name" value="RNaseH_sf"/>
</dbReference>
<dbReference type="GO" id="GO:0004190">
    <property type="term" value="F:aspartic-type endopeptidase activity"/>
    <property type="evidence" value="ECO:0007669"/>
    <property type="project" value="UniProtKB-KW"/>
</dbReference>
<dbReference type="SUPFAM" id="SSF56672">
    <property type="entry name" value="DNA/RNA polymerases"/>
    <property type="match status" value="2"/>
</dbReference>
<dbReference type="FunFam" id="1.10.340.70:FF:000001">
    <property type="entry name" value="Retrovirus-related Pol polyprotein from transposon gypsy-like Protein"/>
    <property type="match status" value="1"/>
</dbReference>
<dbReference type="Gene3D" id="1.10.340.70">
    <property type="match status" value="1"/>
</dbReference>
<dbReference type="GO" id="GO:0015074">
    <property type="term" value="P:DNA integration"/>
    <property type="evidence" value="ECO:0007669"/>
    <property type="project" value="InterPro"/>
</dbReference>
<reference evidence="10 11" key="1">
    <citation type="submission" date="2024-04" db="EMBL/GenBank/DDBJ databases">
        <authorList>
            <person name="Waldvogel A.-M."/>
            <person name="Schoenle A."/>
        </authorList>
    </citation>
    <scope>NUCLEOTIDE SEQUENCE [LARGE SCALE GENOMIC DNA]</scope>
</reference>
<evidence type="ECO:0000256" key="2">
    <source>
        <dbReference type="ARBA" id="ARBA00022750"/>
    </source>
</evidence>
<protein>
    <recommendedName>
        <fullName evidence="5">Gypsy retrotransposon integrase-like protein 1</fullName>
    </recommendedName>
</protein>
<evidence type="ECO:0000259" key="8">
    <source>
        <dbReference type="PROSITE" id="PS50158"/>
    </source>
</evidence>
<evidence type="ECO:0000256" key="4">
    <source>
        <dbReference type="ARBA" id="ARBA00023268"/>
    </source>
</evidence>
<dbReference type="Gene3D" id="3.10.20.370">
    <property type="match status" value="1"/>
</dbReference>
<feature type="domain" description="Integrase catalytic" evidence="9">
    <location>
        <begin position="588"/>
        <end position="747"/>
    </location>
</feature>
<dbReference type="AlphaFoldDB" id="A0AAV2K3L7"/>
<keyword evidence="6" id="KW-0862">Zinc</keyword>
<feature type="region of interest" description="Disordered" evidence="7">
    <location>
        <begin position="904"/>
        <end position="925"/>
    </location>
</feature>
<dbReference type="PROSITE" id="PS50994">
    <property type="entry name" value="INTEGRASE"/>
    <property type="match status" value="1"/>
</dbReference>
<dbReference type="InterPro" id="IPR012337">
    <property type="entry name" value="RNaseH-like_sf"/>
</dbReference>
<evidence type="ECO:0000313" key="10">
    <source>
        <dbReference type="EMBL" id="CAL1584507.1"/>
    </source>
</evidence>
<evidence type="ECO:0000256" key="6">
    <source>
        <dbReference type="PROSITE-ProRule" id="PRU00047"/>
    </source>
</evidence>
<dbReference type="InterPro" id="IPR054465">
    <property type="entry name" value="Integrase_p58-like_C"/>
</dbReference>
<dbReference type="FunFam" id="3.30.70.270:FF:000020">
    <property type="entry name" value="Transposon Tf2-6 polyprotein-like Protein"/>
    <property type="match status" value="1"/>
</dbReference>
<dbReference type="SMART" id="SM00343">
    <property type="entry name" value="ZnF_C2HC"/>
    <property type="match status" value="1"/>
</dbReference>
<dbReference type="Gene3D" id="3.30.420.10">
    <property type="entry name" value="Ribonuclease H-like superfamily/Ribonuclease H"/>
    <property type="match status" value="1"/>
</dbReference>
<keyword evidence="2" id="KW-0064">Aspartyl protease</keyword>
<dbReference type="PANTHER" id="PTHR37984:SF5">
    <property type="entry name" value="PROTEIN NYNRIN-LIKE"/>
    <property type="match status" value="1"/>
</dbReference>
<sequence length="1212" mass="135503">MVPPEHVQSQAASKAAEVHQKYVPLPQFSAPVPTNPQHAMAALPPALEQLPAVREMDRVVAVKEIWERNCTTLETSQREALWQVLLQYKDIFALSEEEVGLTHLVQHEIDTGDAHPIKTRPRRLPLAHQAAADSAIDEMLAAGIIEPSDSPWASGVVLQGIAEAGLKLHPNKCCFMRRELEFLGHKVGGEGISTLEEKVQVVRDWPIPTNLRELKSFIGLASYYRRFVRGFSCIAAPLFALQRKNCDFVWTPECDRAFCTLKKALTESPILTPPDTNLPFVMDTDASDAGMGAVLSQVGSHGEKVVAYFSKTFNKAERRYCVTRRELLAIVRAIGHFRYYLCGLPFTVRTDHSALQWLMSFKEPEGQIARWLEELAPYNFKVEYRAGSRHANADAMSRRPCALDGCRYCEKREAKEQELCVEEQAGPLCSGEGPICEVAELHDPLEWRAQQELDPDLQPVLQWVESGQRPQWSEVAGFSLATKGLFEKFTTLRIKDRVLQRAWKEPATGEERWQTVVPRALRDPVLKACHGTPGAGHFGVSKTLRRLRQGFYWGQLRRDVEDFCRRCDLCAAYKGPPGQSRAELQQLAVGAPMERVAVDIMGPFPRSDQGNRYVLAAMDYFTKWPEAFAIPDQEAVTVADTLVEGMFSRFGAPEVIHSDQGRNFESAVFSAMCQRMGAQKTRTTPLHPQSDGLVERFNRTLAKQLAIITAEHQRDWDMHLPLVLLAYRSSVQESTACTPALLMLGRELRTPREMCFGRPPHTPAVPPGPEYARRLQDRMETAHAFARDQLQKAGIRQKRNYDMRAKGRDFNPEDLVWVFSPKRKKGRCPKLDCHWVGPCRVLEKLGEVVYRVQLPPRGRRVALHRDSPVIAPSLCRGLLVRPFDMSMPSGKSGARPKIKKEVMDSDFETQSRRHDMEQSRRSEHSAHIRRVAAEMAAEAGFSGGSARGQAPPAMIDRSPNSDENGGRERLQVKTPKYSGKADWEAFYAQFELLAGAAGWSVKVKALQLALCLTDDALSCLLLLSPAERDDYGALVGALRRRFGQCSQPDVLRSELASRQRLTGEPLRGLANDIETLTRRAYAHMPPEVQSELARDQFIRALAPRELRAQTQLAHPRSLQEALELALEREAVGSASESGPIVRTAVREDPGQERPAWVAELTELIRAVTLQPQRGGARPRRGPPVCWTCGQAGHISVRCPQNSGGQGNAPGSV</sequence>
<dbReference type="InterPro" id="IPR043128">
    <property type="entry name" value="Rev_trsase/Diguanyl_cyclase"/>
</dbReference>
<evidence type="ECO:0000313" key="11">
    <source>
        <dbReference type="Proteomes" id="UP001497482"/>
    </source>
</evidence>
<feature type="region of interest" description="Disordered" evidence="7">
    <location>
        <begin position="940"/>
        <end position="974"/>
    </location>
</feature>
<dbReference type="Pfam" id="PF22938">
    <property type="entry name" value="Integrase_p58_C"/>
    <property type="match status" value="1"/>
</dbReference>
<dbReference type="Gene3D" id="3.10.10.10">
    <property type="entry name" value="HIV Type 1 Reverse Transcriptase, subunit A, domain 1"/>
    <property type="match status" value="1"/>
</dbReference>
<keyword evidence="6" id="KW-0863">Zinc-finger</keyword>
<dbReference type="CDD" id="cd09274">
    <property type="entry name" value="RNase_HI_RT_Ty3"/>
    <property type="match status" value="1"/>
</dbReference>
<dbReference type="GO" id="GO:0006508">
    <property type="term" value="P:proteolysis"/>
    <property type="evidence" value="ECO:0007669"/>
    <property type="project" value="UniProtKB-KW"/>
</dbReference>
<name>A0AAV2K3L7_KNICA</name>
<dbReference type="InterPro" id="IPR050951">
    <property type="entry name" value="Retrovirus_Pol_polyprotein"/>
</dbReference>
<dbReference type="Proteomes" id="UP001497482">
    <property type="component" value="Chromosome 16"/>
</dbReference>
<dbReference type="Pfam" id="PF17919">
    <property type="entry name" value="RT_RNaseH_2"/>
    <property type="match status" value="1"/>
</dbReference>
<dbReference type="InterPro" id="IPR041588">
    <property type="entry name" value="Integrase_H2C2"/>
</dbReference>
<keyword evidence="6" id="KW-0479">Metal-binding</keyword>
<keyword evidence="1" id="KW-0645">Protease</keyword>
<evidence type="ECO:0000256" key="5">
    <source>
        <dbReference type="ARBA" id="ARBA00039658"/>
    </source>
</evidence>
<evidence type="ECO:0000256" key="3">
    <source>
        <dbReference type="ARBA" id="ARBA00023125"/>
    </source>
</evidence>
<dbReference type="Gene3D" id="3.30.70.270">
    <property type="match status" value="2"/>
</dbReference>
<keyword evidence="11" id="KW-1185">Reference proteome</keyword>
<dbReference type="GO" id="GO:0003677">
    <property type="term" value="F:DNA binding"/>
    <property type="evidence" value="ECO:0007669"/>
    <property type="project" value="UniProtKB-KW"/>
</dbReference>
<proteinExistence type="predicted"/>
<dbReference type="PROSITE" id="PS50158">
    <property type="entry name" value="ZF_CCHC"/>
    <property type="match status" value="1"/>
</dbReference>
<dbReference type="SUPFAM" id="SSF57756">
    <property type="entry name" value="Retrovirus zinc finger-like domains"/>
    <property type="match status" value="1"/>
</dbReference>
<keyword evidence="3" id="KW-0238">DNA-binding</keyword>
<keyword evidence="2" id="KW-0378">Hydrolase</keyword>
<organism evidence="10 11">
    <name type="scientific">Knipowitschia caucasica</name>
    <name type="common">Caucasian dwarf goby</name>
    <name type="synonym">Pomatoschistus caucasicus</name>
    <dbReference type="NCBI Taxonomy" id="637954"/>
    <lineage>
        <taxon>Eukaryota</taxon>
        <taxon>Metazoa</taxon>
        <taxon>Chordata</taxon>
        <taxon>Craniata</taxon>
        <taxon>Vertebrata</taxon>
        <taxon>Euteleostomi</taxon>
        <taxon>Actinopterygii</taxon>
        <taxon>Neopterygii</taxon>
        <taxon>Teleostei</taxon>
        <taxon>Neoteleostei</taxon>
        <taxon>Acanthomorphata</taxon>
        <taxon>Gobiaria</taxon>
        <taxon>Gobiiformes</taxon>
        <taxon>Gobioidei</taxon>
        <taxon>Gobiidae</taxon>
        <taxon>Gobiinae</taxon>
        <taxon>Knipowitschia</taxon>
    </lineage>
</organism>
<dbReference type="InterPro" id="IPR036875">
    <property type="entry name" value="Znf_CCHC_sf"/>
</dbReference>
<dbReference type="InterPro" id="IPR043502">
    <property type="entry name" value="DNA/RNA_pol_sf"/>
</dbReference>
<dbReference type="FunFam" id="3.30.420.10:FF:000032">
    <property type="entry name" value="Retrovirus-related Pol polyprotein from transposon 297-like Protein"/>
    <property type="match status" value="1"/>
</dbReference>
<evidence type="ECO:0000256" key="7">
    <source>
        <dbReference type="SAM" id="MobiDB-lite"/>
    </source>
</evidence>
<evidence type="ECO:0000256" key="1">
    <source>
        <dbReference type="ARBA" id="ARBA00022670"/>
    </source>
</evidence>
<dbReference type="FunFam" id="3.10.20.370:FF:000001">
    <property type="entry name" value="Retrovirus-related Pol polyprotein from transposon 17.6-like protein"/>
    <property type="match status" value="1"/>
</dbReference>
<accession>A0AAV2K3L7</accession>
<dbReference type="GO" id="GO:0008270">
    <property type="term" value="F:zinc ion binding"/>
    <property type="evidence" value="ECO:0007669"/>
    <property type="project" value="UniProtKB-KW"/>
</dbReference>
<dbReference type="InterPro" id="IPR041577">
    <property type="entry name" value="RT_RNaseH_2"/>
</dbReference>
<keyword evidence="4" id="KW-0511">Multifunctional enzyme</keyword>
<dbReference type="SUPFAM" id="SSF53098">
    <property type="entry name" value="Ribonuclease H-like"/>
    <property type="match status" value="1"/>
</dbReference>
<dbReference type="EMBL" id="OZ035838">
    <property type="protein sequence ID" value="CAL1584507.1"/>
    <property type="molecule type" value="Genomic_DNA"/>
</dbReference>
<feature type="domain" description="CCHC-type" evidence="8">
    <location>
        <begin position="1185"/>
        <end position="1200"/>
    </location>
</feature>